<keyword evidence="2" id="KW-0238">DNA-binding</keyword>
<dbReference type="AlphaFoldDB" id="A0A0D2CYP5"/>
<dbReference type="PROSITE" id="PS50048">
    <property type="entry name" value="ZN2_CY6_FUNGAL_2"/>
    <property type="match status" value="1"/>
</dbReference>
<dbReference type="Gene3D" id="4.10.240.10">
    <property type="entry name" value="Zn(2)-C6 fungal-type DNA-binding domain"/>
    <property type="match status" value="1"/>
</dbReference>
<dbReference type="EMBL" id="KN847040">
    <property type="protein sequence ID" value="KIW35000.1"/>
    <property type="molecule type" value="Genomic_DNA"/>
</dbReference>
<keyword evidence="1" id="KW-0805">Transcription regulation</keyword>
<evidence type="ECO:0000256" key="2">
    <source>
        <dbReference type="ARBA" id="ARBA00023125"/>
    </source>
</evidence>
<organism evidence="7 8">
    <name type="scientific">Cladophialophora immunda</name>
    <dbReference type="NCBI Taxonomy" id="569365"/>
    <lineage>
        <taxon>Eukaryota</taxon>
        <taxon>Fungi</taxon>
        <taxon>Dikarya</taxon>
        <taxon>Ascomycota</taxon>
        <taxon>Pezizomycotina</taxon>
        <taxon>Eurotiomycetes</taxon>
        <taxon>Chaetothyriomycetidae</taxon>
        <taxon>Chaetothyriales</taxon>
        <taxon>Herpotrichiellaceae</taxon>
        <taxon>Cladophialophora</taxon>
    </lineage>
</organism>
<protein>
    <recommendedName>
        <fullName evidence="6">Zn(2)-C6 fungal-type domain-containing protein</fullName>
    </recommendedName>
</protein>
<evidence type="ECO:0000256" key="3">
    <source>
        <dbReference type="ARBA" id="ARBA00023163"/>
    </source>
</evidence>
<dbReference type="GeneID" id="27340921"/>
<feature type="region of interest" description="Disordered" evidence="5">
    <location>
        <begin position="376"/>
        <end position="461"/>
    </location>
</feature>
<name>A0A0D2CYP5_9EURO</name>
<feature type="domain" description="Zn(2)-C6 fungal-type" evidence="6">
    <location>
        <begin position="66"/>
        <end position="101"/>
    </location>
</feature>
<dbReference type="SUPFAM" id="SSF57701">
    <property type="entry name" value="Zn2/Cys6 DNA-binding domain"/>
    <property type="match status" value="1"/>
</dbReference>
<feature type="compositionally biased region" description="Polar residues" evidence="5">
    <location>
        <begin position="303"/>
        <end position="328"/>
    </location>
</feature>
<dbReference type="Proteomes" id="UP000054466">
    <property type="component" value="Unassembled WGS sequence"/>
</dbReference>
<feature type="compositionally biased region" description="Low complexity" evidence="5">
    <location>
        <begin position="451"/>
        <end position="461"/>
    </location>
</feature>
<keyword evidence="3" id="KW-0804">Transcription</keyword>
<feature type="compositionally biased region" description="Polar residues" evidence="5">
    <location>
        <begin position="382"/>
        <end position="399"/>
    </location>
</feature>
<evidence type="ECO:0000313" key="7">
    <source>
        <dbReference type="EMBL" id="KIW35000.1"/>
    </source>
</evidence>
<evidence type="ECO:0000256" key="4">
    <source>
        <dbReference type="ARBA" id="ARBA00023242"/>
    </source>
</evidence>
<dbReference type="VEuPathDB" id="FungiDB:PV07_01727"/>
<dbReference type="HOGENOM" id="CLU_041442_0_0_1"/>
<feature type="region of interest" description="Disordered" evidence="5">
    <location>
        <begin position="34"/>
        <end position="61"/>
    </location>
</feature>
<sequence length="476" mass="51648">MISTRSLYPDFEFFRRNERGPHMALSQSSHIHDQYETGGHLSSRTTPTSEPDSRATSGSRKRVPVACERCRKRKIKCSGNEGDSQACANCKNSGLEDSCRFLRVSSVDPSQYGFRAWHGPPRYSPYSLPAHHRLNYVSVPSRCSPQSSLQYHPVPSGIEYGGYTNQSTSVDWGRAQYVGPYSPYPDDEGTSPYTTQPPPYILPNTDPMSTNNAYYIHGHGVRPHPGSLWPETQQYVPQPNAQATSTSYTMPNEAPQSFQTIGAGGSLPSDRILPQPISARSYIPTPASSVDLPISAVSQRSQSYWNGDSATSVQQMSPQADSNGAQEQHNARENISYRVQDLTYGQMGLGEVLSATSVASGEQLVVNEAQPAVATTAPAEHTLSQHSSLSAVSHQSLKSSVEDHAATYGYKGSANGHSSQSMSASNQSFTGPFYGRAMVPRPESGSDDCSPDCSSCQTTESTRTSITSINNTLSTY</sequence>
<dbReference type="Pfam" id="PF00172">
    <property type="entry name" value="Zn_clus"/>
    <property type="match status" value="1"/>
</dbReference>
<reference evidence="7 8" key="1">
    <citation type="submission" date="2015-01" db="EMBL/GenBank/DDBJ databases">
        <title>The Genome Sequence of Cladophialophora immunda CBS83496.</title>
        <authorList>
            <consortium name="The Broad Institute Genomics Platform"/>
            <person name="Cuomo C."/>
            <person name="de Hoog S."/>
            <person name="Gorbushina A."/>
            <person name="Stielow B."/>
            <person name="Teixiera M."/>
            <person name="Abouelleil A."/>
            <person name="Chapman S.B."/>
            <person name="Priest M."/>
            <person name="Young S.K."/>
            <person name="Wortman J."/>
            <person name="Nusbaum C."/>
            <person name="Birren B."/>
        </authorList>
    </citation>
    <scope>NUCLEOTIDE SEQUENCE [LARGE SCALE GENOMIC DNA]</scope>
    <source>
        <strain evidence="7 8">CBS 83496</strain>
    </source>
</reference>
<dbReference type="STRING" id="569365.A0A0D2CYP5"/>
<keyword evidence="8" id="KW-1185">Reference proteome</keyword>
<evidence type="ECO:0000256" key="5">
    <source>
        <dbReference type="SAM" id="MobiDB-lite"/>
    </source>
</evidence>
<gene>
    <name evidence="7" type="ORF">PV07_01727</name>
</gene>
<proteinExistence type="predicted"/>
<accession>A0A0D2CYP5</accession>
<evidence type="ECO:0000313" key="8">
    <source>
        <dbReference type="Proteomes" id="UP000054466"/>
    </source>
</evidence>
<feature type="region of interest" description="Disordered" evidence="5">
    <location>
        <begin position="303"/>
        <end position="330"/>
    </location>
</feature>
<dbReference type="OrthoDB" id="5394557at2759"/>
<dbReference type="RefSeq" id="XP_016255216.1">
    <property type="nucleotide sequence ID" value="XM_016388288.1"/>
</dbReference>
<dbReference type="GO" id="GO:0003677">
    <property type="term" value="F:DNA binding"/>
    <property type="evidence" value="ECO:0007669"/>
    <property type="project" value="UniProtKB-KW"/>
</dbReference>
<dbReference type="PROSITE" id="PS00463">
    <property type="entry name" value="ZN2_CY6_FUNGAL_1"/>
    <property type="match status" value="1"/>
</dbReference>
<dbReference type="CDD" id="cd00067">
    <property type="entry name" value="GAL4"/>
    <property type="match status" value="1"/>
</dbReference>
<evidence type="ECO:0000256" key="1">
    <source>
        <dbReference type="ARBA" id="ARBA00023015"/>
    </source>
</evidence>
<feature type="compositionally biased region" description="Low complexity" evidence="5">
    <location>
        <begin position="412"/>
        <end position="428"/>
    </location>
</feature>
<dbReference type="InterPro" id="IPR001138">
    <property type="entry name" value="Zn2Cys6_DnaBD"/>
</dbReference>
<dbReference type="GO" id="GO:0008270">
    <property type="term" value="F:zinc ion binding"/>
    <property type="evidence" value="ECO:0007669"/>
    <property type="project" value="InterPro"/>
</dbReference>
<keyword evidence="4" id="KW-0539">Nucleus</keyword>
<dbReference type="InterPro" id="IPR036864">
    <property type="entry name" value="Zn2-C6_fun-type_DNA-bd_sf"/>
</dbReference>
<dbReference type="GO" id="GO:0000981">
    <property type="term" value="F:DNA-binding transcription factor activity, RNA polymerase II-specific"/>
    <property type="evidence" value="ECO:0007669"/>
    <property type="project" value="InterPro"/>
</dbReference>
<dbReference type="SMART" id="SM00066">
    <property type="entry name" value="GAL4"/>
    <property type="match status" value="1"/>
</dbReference>
<evidence type="ECO:0000259" key="6">
    <source>
        <dbReference type="PROSITE" id="PS50048"/>
    </source>
</evidence>
<feature type="compositionally biased region" description="Polar residues" evidence="5">
    <location>
        <begin position="40"/>
        <end position="58"/>
    </location>
</feature>